<evidence type="ECO:0000313" key="2">
    <source>
        <dbReference type="EMBL" id="EFX90157.1"/>
    </source>
</evidence>
<sequence>MKKMKMTRKDEIKSIRMLKLLFRPLTKYLSPALKRFLSKQLGVRMVTSDDTQYLLYKLVDYNLQNVSNGSLQRNGKSICAVDKIIRHAIRGRNVVCHSVLPEIKAKSESFITSWIKVAHLIGAKDVAVKLQETRKFLSNYTGKFPRVPSPAKRQRSMVSIFRALESDKKSNWSKAKDIAANAIEDALFDVITEDFAMPMRNFMAINLKLIPYNSTVDGYVQLKFALAKCSPANFVAPEDGSVFDLSHIQTVMNSRHAVIHVQHRNTLPNWQKYFKSLIYVSLGIGATRSARMISRIYESLLAARKEARRQIKRARLLPPILRNRQHVFIKGETDRMNSRWLGRKNSGRKHLTKGPSSNGNQPGASRAQEV</sequence>
<evidence type="ECO:0000256" key="1">
    <source>
        <dbReference type="SAM" id="MobiDB-lite"/>
    </source>
</evidence>
<dbReference type="EMBL" id="GL732523">
    <property type="protein sequence ID" value="EFX90157.1"/>
    <property type="molecule type" value="Genomic_DNA"/>
</dbReference>
<name>E9FRF4_DAPPU</name>
<dbReference type="Proteomes" id="UP000000305">
    <property type="component" value="Unassembled WGS sequence"/>
</dbReference>
<dbReference type="KEGG" id="dpx:DAPPUDRAFT_232697"/>
<reference evidence="2 4" key="1">
    <citation type="journal article" date="2011" name="Science">
        <title>The ecoresponsive genome of Daphnia pulex.</title>
        <authorList>
            <person name="Colbourne J.K."/>
            <person name="Pfrender M.E."/>
            <person name="Gilbert D."/>
            <person name="Thomas W.K."/>
            <person name="Tucker A."/>
            <person name="Oakley T.H."/>
            <person name="Tokishita S."/>
            <person name="Aerts A."/>
            <person name="Arnold G.J."/>
            <person name="Basu M.K."/>
            <person name="Bauer D.J."/>
            <person name="Caceres C.E."/>
            <person name="Carmel L."/>
            <person name="Casola C."/>
            <person name="Choi J.H."/>
            <person name="Detter J.C."/>
            <person name="Dong Q."/>
            <person name="Dusheyko S."/>
            <person name="Eads B.D."/>
            <person name="Frohlich T."/>
            <person name="Geiler-Samerotte K.A."/>
            <person name="Gerlach D."/>
            <person name="Hatcher P."/>
            <person name="Jogdeo S."/>
            <person name="Krijgsveld J."/>
            <person name="Kriventseva E.V."/>
            <person name="Kultz D."/>
            <person name="Laforsch C."/>
            <person name="Lindquist E."/>
            <person name="Lopez J."/>
            <person name="Manak J.R."/>
            <person name="Muller J."/>
            <person name="Pangilinan J."/>
            <person name="Patwardhan R.P."/>
            <person name="Pitluck S."/>
            <person name="Pritham E.J."/>
            <person name="Rechtsteiner A."/>
            <person name="Rho M."/>
            <person name="Rogozin I.B."/>
            <person name="Sakarya O."/>
            <person name="Salamov A."/>
            <person name="Schaack S."/>
            <person name="Shapiro H."/>
            <person name="Shiga Y."/>
            <person name="Skalitzky C."/>
            <person name="Smith Z."/>
            <person name="Souvorov A."/>
            <person name="Sung W."/>
            <person name="Tang Z."/>
            <person name="Tsuchiya D."/>
            <person name="Tu H."/>
            <person name="Vos H."/>
            <person name="Wang M."/>
            <person name="Wolf Y.I."/>
            <person name="Yamagata H."/>
            <person name="Yamada T."/>
            <person name="Ye Y."/>
            <person name="Shaw J.R."/>
            <person name="Andrews J."/>
            <person name="Crease T.J."/>
            <person name="Tang H."/>
            <person name="Lucas S.M."/>
            <person name="Robertson H.M."/>
            <person name="Bork P."/>
            <person name="Koonin E.V."/>
            <person name="Zdobnov E.M."/>
            <person name="Grigoriev I.V."/>
            <person name="Lynch M."/>
            <person name="Boore J.L."/>
        </authorList>
    </citation>
    <scope>NUCLEOTIDE SEQUENCE [LARGE SCALE GENOMIC DNA]</scope>
</reference>
<feature type="compositionally biased region" description="Polar residues" evidence="1">
    <location>
        <begin position="354"/>
        <end position="363"/>
    </location>
</feature>
<accession>E9FRF4</accession>
<evidence type="ECO:0000313" key="3">
    <source>
        <dbReference type="EMBL" id="EFX90158.1"/>
    </source>
</evidence>
<proteinExistence type="predicted"/>
<dbReference type="HOGENOM" id="CLU_763461_0_0_1"/>
<keyword evidence="4" id="KW-1185">Reference proteome</keyword>
<feature type="compositionally biased region" description="Basic residues" evidence="1">
    <location>
        <begin position="341"/>
        <end position="352"/>
    </location>
</feature>
<organism evidence="2 4">
    <name type="scientific">Daphnia pulex</name>
    <name type="common">Water flea</name>
    <dbReference type="NCBI Taxonomy" id="6669"/>
    <lineage>
        <taxon>Eukaryota</taxon>
        <taxon>Metazoa</taxon>
        <taxon>Ecdysozoa</taxon>
        <taxon>Arthropoda</taxon>
        <taxon>Crustacea</taxon>
        <taxon>Branchiopoda</taxon>
        <taxon>Diplostraca</taxon>
        <taxon>Cladocera</taxon>
        <taxon>Anomopoda</taxon>
        <taxon>Daphniidae</taxon>
        <taxon>Daphnia</taxon>
    </lineage>
</organism>
<evidence type="ECO:0000313" key="4">
    <source>
        <dbReference type="Proteomes" id="UP000000305"/>
    </source>
</evidence>
<feature type="region of interest" description="Disordered" evidence="1">
    <location>
        <begin position="338"/>
        <end position="370"/>
    </location>
</feature>
<gene>
    <name evidence="2" type="ORF">DAPPUDRAFT_232697</name>
    <name evidence="3" type="ORF">DAPPUDRAFT_232699</name>
</gene>
<dbReference type="KEGG" id="dpx:DAPPUDRAFT_232699"/>
<protein>
    <submittedName>
        <fullName evidence="2">Uncharacterized protein</fullName>
    </submittedName>
</protein>
<dbReference type="EMBL" id="GL732523">
    <property type="protein sequence ID" value="EFX90158.1"/>
    <property type="molecule type" value="Genomic_DNA"/>
</dbReference>
<dbReference type="AlphaFoldDB" id="E9FRF4"/>